<reference evidence="2 3" key="1">
    <citation type="journal article" date="2013" name="ISME J.">
        <title>A metabolic model for members of the genus Tetrasphaera involved in enhanced biological phosphorus removal.</title>
        <authorList>
            <person name="Kristiansen R."/>
            <person name="Nguyen H.T.T."/>
            <person name="Saunders A.M."/>
            <person name="Nielsen J.L."/>
            <person name="Wimmer R."/>
            <person name="Le V.Q."/>
            <person name="McIlroy S.J."/>
            <person name="Petrovski S."/>
            <person name="Seviour R.J."/>
            <person name="Calteau A."/>
            <person name="Nielsen K.L."/>
            <person name="Nielsen P.H."/>
        </authorList>
    </citation>
    <scope>NUCLEOTIDE SEQUENCE [LARGE SCALE GENOMIC DNA]</scope>
    <source>
        <strain evidence="2 3">Ben 74</strain>
    </source>
</reference>
<gene>
    <name evidence="2" type="ORF">BN13_230019</name>
</gene>
<protein>
    <recommendedName>
        <fullName evidence="1">Coenzyme Q-binding protein COQ10 START domain-containing protein</fullName>
    </recommendedName>
</protein>
<dbReference type="EMBL" id="CAJC01000132">
    <property type="protein sequence ID" value="CCI52871.1"/>
    <property type="molecule type" value="Genomic_DNA"/>
</dbReference>
<comment type="caution">
    <text evidence="2">The sequence shown here is derived from an EMBL/GenBank/DDBJ whole genome shotgun (WGS) entry which is preliminary data.</text>
</comment>
<organism evidence="2 3">
    <name type="scientific">Nostocoides jenkinsii Ben 74</name>
    <dbReference type="NCBI Taxonomy" id="1193518"/>
    <lineage>
        <taxon>Bacteria</taxon>
        <taxon>Bacillati</taxon>
        <taxon>Actinomycetota</taxon>
        <taxon>Actinomycetes</taxon>
        <taxon>Micrococcales</taxon>
        <taxon>Intrasporangiaceae</taxon>
        <taxon>Nostocoides</taxon>
    </lineage>
</organism>
<dbReference type="AlphaFoldDB" id="A0A077M6F9"/>
<proteinExistence type="predicted"/>
<dbReference type="Pfam" id="PF03364">
    <property type="entry name" value="Polyketide_cyc"/>
    <property type="match status" value="1"/>
</dbReference>
<dbReference type="CDD" id="cd07819">
    <property type="entry name" value="SRPBCC_2"/>
    <property type="match status" value="1"/>
</dbReference>
<dbReference type="PANTHER" id="PTHR39683:SF4">
    <property type="entry name" value="COENZYME Q-BINDING PROTEIN COQ10 START DOMAIN-CONTAINING PROTEIN"/>
    <property type="match status" value="1"/>
</dbReference>
<name>A0A077M6F9_9MICO</name>
<dbReference type="PANTHER" id="PTHR39683">
    <property type="entry name" value="CONSERVED PROTEIN TB16.3"/>
    <property type="match status" value="1"/>
</dbReference>
<evidence type="ECO:0000313" key="3">
    <source>
        <dbReference type="Proteomes" id="UP000035720"/>
    </source>
</evidence>
<dbReference type="STRING" id="1193518.BN13_230019"/>
<dbReference type="Gene3D" id="3.30.530.20">
    <property type="match status" value="1"/>
</dbReference>
<sequence>MIEADAGTVLDVIADLEAYPEWASQLTEVEILTEEGDGWPDRVRLTMDAGIIKDTYTLDYDWDVLEDGTGTVSWSLVEASVLRAMDGTYTLTSADDGRTDVSYRLSVDLKIPVLGMLKRKAEKVIIDTALKGLKKRVESL</sequence>
<dbReference type="InterPro" id="IPR005031">
    <property type="entry name" value="COQ10_START"/>
</dbReference>
<dbReference type="Proteomes" id="UP000035720">
    <property type="component" value="Unassembled WGS sequence"/>
</dbReference>
<evidence type="ECO:0000313" key="2">
    <source>
        <dbReference type="EMBL" id="CCI52871.1"/>
    </source>
</evidence>
<dbReference type="SUPFAM" id="SSF55961">
    <property type="entry name" value="Bet v1-like"/>
    <property type="match status" value="1"/>
</dbReference>
<evidence type="ECO:0000259" key="1">
    <source>
        <dbReference type="Pfam" id="PF03364"/>
    </source>
</evidence>
<accession>A0A077M6F9</accession>
<feature type="domain" description="Coenzyme Q-binding protein COQ10 START" evidence="1">
    <location>
        <begin position="2"/>
        <end position="133"/>
    </location>
</feature>
<keyword evidence="3" id="KW-1185">Reference proteome</keyword>
<dbReference type="InterPro" id="IPR023393">
    <property type="entry name" value="START-like_dom_sf"/>
</dbReference>